<dbReference type="CDD" id="cd00092">
    <property type="entry name" value="HTH_CRP"/>
    <property type="match status" value="1"/>
</dbReference>
<dbReference type="Proteomes" id="UP000193061">
    <property type="component" value="Unassembled WGS sequence"/>
</dbReference>
<dbReference type="InterPro" id="IPR012318">
    <property type="entry name" value="HTH_CRP"/>
</dbReference>
<accession>A0A1X6ZYC1</accession>
<organism evidence="6 7">
    <name type="scientific">Roseovarius albus</name>
    <dbReference type="NCBI Taxonomy" id="1247867"/>
    <lineage>
        <taxon>Bacteria</taxon>
        <taxon>Pseudomonadati</taxon>
        <taxon>Pseudomonadota</taxon>
        <taxon>Alphaproteobacteria</taxon>
        <taxon>Rhodobacterales</taxon>
        <taxon>Roseobacteraceae</taxon>
        <taxon>Roseovarius</taxon>
    </lineage>
</organism>
<evidence type="ECO:0000256" key="2">
    <source>
        <dbReference type="ARBA" id="ARBA00023125"/>
    </source>
</evidence>
<sequence length="228" mass="25603">MNKLDESLLDSLPLFNQLEHAQIRDILNLATTCRFEPGVTVFEEDQVAEYFYLLLDGYIRVIRLTPEGEQIITLHIPSGHLFGIAAALGHSKYPATSVAAAECLCLRWPMQHLTGFLETYAGFSEGVYKTVGKRVADMNNRILELATQQVEQRVANALLRLINQTGRQTDEGIEIDFPITRQDISEMTGSTLHTISRLLSAWEREGTIKSARKKIVVTDPHKLVLHSS</sequence>
<dbReference type="PANTHER" id="PTHR24567">
    <property type="entry name" value="CRP FAMILY TRANSCRIPTIONAL REGULATORY PROTEIN"/>
    <property type="match status" value="1"/>
</dbReference>
<dbReference type="GO" id="GO:0005829">
    <property type="term" value="C:cytosol"/>
    <property type="evidence" value="ECO:0007669"/>
    <property type="project" value="TreeGrafter"/>
</dbReference>
<feature type="domain" description="HTH crp-type" evidence="5">
    <location>
        <begin position="148"/>
        <end position="221"/>
    </location>
</feature>
<dbReference type="InterPro" id="IPR036388">
    <property type="entry name" value="WH-like_DNA-bd_sf"/>
</dbReference>
<protein>
    <submittedName>
        <fullName evidence="6">Nitrogen fixation regulation protein FixK</fullName>
    </submittedName>
</protein>
<dbReference type="OrthoDB" id="3525895at2"/>
<dbReference type="CDD" id="cd00038">
    <property type="entry name" value="CAP_ED"/>
    <property type="match status" value="1"/>
</dbReference>
<reference evidence="6 7" key="1">
    <citation type="submission" date="2017-03" db="EMBL/GenBank/DDBJ databases">
        <authorList>
            <person name="Afonso C.L."/>
            <person name="Miller P.J."/>
            <person name="Scott M.A."/>
            <person name="Spackman E."/>
            <person name="Goraichik I."/>
            <person name="Dimitrov K.M."/>
            <person name="Suarez D.L."/>
            <person name="Swayne D.E."/>
        </authorList>
    </citation>
    <scope>NUCLEOTIDE SEQUENCE [LARGE SCALE GENOMIC DNA]</scope>
    <source>
        <strain evidence="6 7">CECT 7450</strain>
    </source>
</reference>
<feature type="domain" description="Cyclic nucleotide-binding" evidence="4">
    <location>
        <begin position="14"/>
        <end position="106"/>
    </location>
</feature>
<dbReference type="Pfam" id="PF13545">
    <property type="entry name" value="HTH_Crp_2"/>
    <property type="match status" value="1"/>
</dbReference>
<dbReference type="PROSITE" id="PS51063">
    <property type="entry name" value="HTH_CRP_2"/>
    <property type="match status" value="1"/>
</dbReference>
<dbReference type="Pfam" id="PF00027">
    <property type="entry name" value="cNMP_binding"/>
    <property type="match status" value="1"/>
</dbReference>
<evidence type="ECO:0000256" key="1">
    <source>
        <dbReference type="ARBA" id="ARBA00023015"/>
    </source>
</evidence>
<name>A0A1X6ZYC1_9RHOB</name>
<keyword evidence="2" id="KW-0238">DNA-binding</keyword>
<dbReference type="InterPro" id="IPR014710">
    <property type="entry name" value="RmlC-like_jellyroll"/>
</dbReference>
<dbReference type="Gene3D" id="2.60.120.10">
    <property type="entry name" value="Jelly Rolls"/>
    <property type="match status" value="1"/>
</dbReference>
<dbReference type="Gene3D" id="1.10.10.10">
    <property type="entry name" value="Winged helix-like DNA-binding domain superfamily/Winged helix DNA-binding domain"/>
    <property type="match status" value="1"/>
</dbReference>
<dbReference type="PROSITE" id="PS50042">
    <property type="entry name" value="CNMP_BINDING_3"/>
    <property type="match status" value="1"/>
</dbReference>
<dbReference type="PANTHER" id="PTHR24567:SF28">
    <property type="entry name" value="LISTERIOLYSIN REGULATORY PROTEIN"/>
    <property type="match status" value="1"/>
</dbReference>
<dbReference type="AlphaFoldDB" id="A0A1X6ZYC1"/>
<evidence type="ECO:0000259" key="4">
    <source>
        <dbReference type="PROSITE" id="PS50042"/>
    </source>
</evidence>
<evidence type="ECO:0000259" key="5">
    <source>
        <dbReference type="PROSITE" id="PS51063"/>
    </source>
</evidence>
<evidence type="ECO:0000256" key="3">
    <source>
        <dbReference type="ARBA" id="ARBA00023163"/>
    </source>
</evidence>
<dbReference type="PRINTS" id="PR00034">
    <property type="entry name" value="HTHCRP"/>
</dbReference>
<dbReference type="GO" id="GO:0003700">
    <property type="term" value="F:DNA-binding transcription factor activity"/>
    <property type="evidence" value="ECO:0007669"/>
    <property type="project" value="TreeGrafter"/>
</dbReference>
<dbReference type="SMART" id="SM00419">
    <property type="entry name" value="HTH_CRP"/>
    <property type="match status" value="1"/>
</dbReference>
<dbReference type="InterPro" id="IPR036390">
    <property type="entry name" value="WH_DNA-bd_sf"/>
</dbReference>
<dbReference type="RefSeq" id="WP_085807126.1">
    <property type="nucleotide sequence ID" value="NZ_FWFX01000013.1"/>
</dbReference>
<dbReference type="GO" id="GO:0003677">
    <property type="term" value="F:DNA binding"/>
    <property type="evidence" value="ECO:0007669"/>
    <property type="project" value="UniProtKB-KW"/>
</dbReference>
<keyword evidence="3" id="KW-0804">Transcription</keyword>
<keyword evidence="1" id="KW-0805">Transcription regulation</keyword>
<dbReference type="InterPro" id="IPR050397">
    <property type="entry name" value="Env_Response_Regulators"/>
</dbReference>
<dbReference type="SMART" id="SM00100">
    <property type="entry name" value="cNMP"/>
    <property type="match status" value="1"/>
</dbReference>
<dbReference type="SUPFAM" id="SSF51206">
    <property type="entry name" value="cAMP-binding domain-like"/>
    <property type="match status" value="1"/>
</dbReference>
<dbReference type="InterPro" id="IPR000595">
    <property type="entry name" value="cNMP-bd_dom"/>
</dbReference>
<keyword evidence="7" id="KW-1185">Reference proteome</keyword>
<dbReference type="EMBL" id="FWFX01000013">
    <property type="protein sequence ID" value="SLN65276.1"/>
    <property type="molecule type" value="Genomic_DNA"/>
</dbReference>
<evidence type="ECO:0000313" key="6">
    <source>
        <dbReference type="EMBL" id="SLN65276.1"/>
    </source>
</evidence>
<dbReference type="SUPFAM" id="SSF46785">
    <property type="entry name" value="Winged helix' DNA-binding domain"/>
    <property type="match status" value="1"/>
</dbReference>
<dbReference type="InterPro" id="IPR018490">
    <property type="entry name" value="cNMP-bd_dom_sf"/>
</dbReference>
<evidence type="ECO:0000313" key="7">
    <source>
        <dbReference type="Proteomes" id="UP000193061"/>
    </source>
</evidence>
<gene>
    <name evidence="6" type="primary">fixK_2</name>
    <name evidence="6" type="ORF">ROA7450_03453</name>
</gene>
<proteinExistence type="predicted"/>